<dbReference type="EMBL" id="JACASE010000015">
    <property type="protein sequence ID" value="KAF6405124.1"/>
    <property type="molecule type" value="Genomic_DNA"/>
</dbReference>
<dbReference type="Proteomes" id="UP000593571">
    <property type="component" value="Unassembled WGS sequence"/>
</dbReference>
<comment type="caution">
    <text evidence="2">The sequence shown here is derived from an EMBL/GenBank/DDBJ whole genome shotgun (WGS) entry which is preliminary data.</text>
</comment>
<reference evidence="2 3" key="1">
    <citation type="journal article" date="2020" name="Nature">
        <title>Six reference-quality genomes reveal evolution of bat adaptations.</title>
        <authorList>
            <person name="Jebb D."/>
            <person name="Huang Z."/>
            <person name="Pippel M."/>
            <person name="Hughes G.M."/>
            <person name="Lavrichenko K."/>
            <person name="Devanna P."/>
            <person name="Winkler S."/>
            <person name="Jermiin L.S."/>
            <person name="Skirmuntt E.C."/>
            <person name="Katzourakis A."/>
            <person name="Burkitt-Gray L."/>
            <person name="Ray D.A."/>
            <person name="Sullivan K.A.M."/>
            <person name="Roscito J.G."/>
            <person name="Kirilenko B.M."/>
            <person name="Davalos L.M."/>
            <person name="Corthals A.P."/>
            <person name="Power M.L."/>
            <person name="Jones G."/>
            <person name="Ransome R.D."/>
            <person name="Dechmann D.K.N."/>
            <person name="Locatelli A.G."/>
            <person name="Puechmaille S.J."/>
            <person name="Fedrigo O."/>
            <person name="Jarvis E.D."/>
            <person name="Hiller M."/>
            <person name="Vernes S.C."/>
            <person name="Myers E.W."/>
            <person name="Teeling E.C."/>
        </authorList>
    </citation>
    <scope>NUCLEOTIDE SEQUENCE [LARGE SCALE GENOMIC DNA]</scope>
    <source>
        <strain evidence="2">MRouAeg1</strain>
        <tissue evidence="2">Muscle</tissue>
    </source>
</reference>
<accession>A0A7J8C2N5</accession>
<dbReference type="AlphaFoldDB" id="A0A7J8C2N5"/>
<name>A0A7J8C2N5_ROUAE</name>
<organism evidence="2 3">
    <name type="scientific">Rousettus aegyptiacus</name>
    <name type="common">Egyptian fruit bat</name>
    <name type="synonym">Pteropus aegyptiacus</name>
    <dbReference type="NCBI Taxonomy" id="9407"/>
    <lineage>
        <taxon>Eukaryota</taxon>
        <taxon>Metazoa</taxon>
        <taxon>Chordata</taxon>
        <taxon>Craniata</taxon>
        <taxon>Vertebrata</taxon>
        <taxon>Euteleostomi</taxon>
        <taxon>Mammalia</taxon>
        <taxon>Eutheria</taxon>
        <taxon>Laurasiatheria</taxon>
        <taxon>Chiroptera</taxon>
        <taxon>Yinpterochiroptera</taxon>
        <taxon>Pteropodoidea</taxon>
        <taxon>Pteropodidae</taxon>
        <taxon>Rousettinae</taxon>
        <taxon>Rousettus</taxon>
    </lineage>
</organism>
<feature type="region of interest" description="Disordered" evidence="1">
    <location>
        <begin position="59"/>
        <end position="101"/>
    </location>
</feature>
<evidence type="ECO:0000313" key="2">
    <source>
        <dbReference type="EMBL" id="KAF6405124.1"/>
    </source>
</evidence>
<proteinExistence type="predicted"/>
<gene>
    <name evidence="2" type="ORF">HJG63_009434</name>
</gene>
<evidence type="ECO:0000256" key="1">
    <source>
        <dbReference type="SAM" id="MobiDB-lite"/>
    </source>
</evidence>
<protein>
    <submittedName>
        <fullName evidence="2">Uncharacterized protein</fullName>
    </submittedName>
</protein>
<evidence type="ECO:0000313" key="3">
    <source>
        <dbReference type="Proteomes" id="UP000593571"/>
    </source>
</evidence>
<keyword evidence="3" id="KW-1185">Reference proteome</keyword>
<sequence>MEWLKIQTEMIRSPRLARAGSVPLLRRGGKLGEVVIRKCRRGDPGAEARSAVGAVPVDTRTTGRTGKLEPTLRAPETKTPGSRKARSLQCRTGEKGLRGNRRRPAWKPRLSWLLLEQLFLALDLFSVRFEFPSQGVGWPHLVSVIPLDAHLWPRDQGAGSLRELLGAPLPHTGSLQMRGLTWWPGRWSLFSALICKQRRPRSTS</sequence>